<sequence>MKATHQPPTTGDTTPADLLRGAALYIERHGWNQGAFFQLPTRHRLAPACAMGALRIAATGTTDSIILDDVFTQVLAAQAILANHLEPDYDHTTDLEADLNFEVISDWNDDGDRTAAEVVTALRDAADTWDRLHPTGGENA</sequence>
<dbReference type="Proteomes" id="UP001582793">
    <property type="component" value="Unassembled WGS sequence"/>
</dbReference>
<dbReference type="RefSeq" id="WP_375735714.1">
    <property type="nucleotide sequence ID" value="NZ_JBCGDC010000082.1"/>
</dbReference>
<evidence type="ECO:0000313" key="1">
    <source>
        <dbReference type="EMBL" id="MFB6396180.1"/>
    </source>
</evidence>
<comment type="caution">
    <text evidence="1">The sequence shown here is derived from an EMBL/GenBank/DDBJ whole genome shotgun (WGS) entry which is preliminary data.</text>
</comment>
<gene>
    <name evidence="1" type="ORF">AAFH96_24165</name>
</gene>
<proteinExistence type="predicted"/>
<organism evidence="1 2">
    <name type="scientific">Polymorphospora lycopeni</name>
    <dbReference type="NCBI Taxonomy" id="3140240"/>
    <lineage>
        <taxon>Bacteria</taxon>
        <taxon>Bacillati</taxon>
        <taxon>Actinomycetota</taxon>
        <taxon>Actinomycetes</taxon>
        <taxon>Micromonosporales</taxon>
        <taxon>Micromonosporaceae</taxon>
        <taxon>Polymorphospora</taxon>
    </lineage>
</organism>
<dbReference type="EMBL" id="JBCGDC010000082">
    <property type="protein sequence ID" value="MFB6396180.1"/>
    <property type="molecule type" value="Genomic_DNA"/>
</dbReference>
<dbReference type="InterPro" id="IPR045677">
    <property type="entry name" value="DUF6197"/>
</dbReference>
<keyword evidence="2" id="KW-1185">Reference proteome</keyword>
<dbReference type="Pfam" id="PF19698">
    <property type="entry name" value="DUF6197"/>
    <property type="match status" value="1"/>
</dbReference>
<reference evidence="1 2" key="1">
    <citation type="submission" date="2024-04" db="EMBL/GenBank/DDBJ databases">
        <title>Polymorphospora sp. isolated from Baiyangdian Lake in Xiong'an New Area.</title>
        <authorList>
            <person name="Zhang X."/>
            <person name="Liu J."/>
        </authorList>
    </citation>
    <scope>NUCLEOTIDE SEQUENCE [LARGE SCALE GENOMIC DNA]</scope>
    <source>
        <strain evidence="1 2">2-325</strain>
    </source>
</reference>
<name>A0ABV5CWA3_9ACTN</name>
<accession>A0ABV5CWA3</accession>
<evidence type="ECO:0000313" key="2">
    <source>
        <dbReference type="Proteomes" id="UP001582793"/>
    </source>
</evidence>
<protein>
    <submittedName>
        <fullName evidence="1">DUF6197 family protein</fullName>
    </submittedName>
</protein>